<evidence type="ECO:0000259" key="1">
    <source>
        <dbReference type="Pfam" id="PF20700"/>
    </source>
</evidence>
<dbReference type="InterPro" id="IPR049012">
    <property type="entry name" value="Mutator_transp_dom"/>
</dbReference>
<proteinExistence type="predicted"/>
<dbReference type="Proteomes" id="UP000887013">
    <property type="component" value="Unassembled WGS sequence"/>
</dbReference>
<gene>
    <name evidence="2" type="primary">AVEN_156896_1</name>
    <name evidence="2" type="ORF">NPIL_347101</name>
</gene>
<accession>A0A8X6P894</accession>
<dbReference type="AlphaFoldDB" id="A0A8X6P894"/>
<feature type="domain" description="Mutator-like transposase" evidence="1">
    <location>
        <begin position="3"/>
        <end position="96"/>
    </location>
</feature>
<name>A0A8X6P894_NEPPI</name>
<dbReference type="OrthoDB" id="6154036at2759"/>
<protein>
    <recommendedName>
        <fullName evidence="1">Mutator-like transposase domain-containing protein</fullName>
    </recommendedName>
</protein>
<comment type="caution">
    <text evidence="2">The sequence shown here is derived from an EMBL/GenBank/DDBJ whole genome shotgun (WGS) entry which is preliminary data.</text>
</comment>
<dbReference type="Pfam" id="PF20700">
    <property type="entry name" value="Mutator"/>
    <property type="match status" value="1"/>
</dbReference>
<dbReference type="EMBL" id="BMAW01016902">
    <property type="protein sequence ID" value="GFT51297.1"/>
    <property type="molecule type" value="Genomic_DNA"/>
</dbReference>
<sequence>MSEDEGERDIAVAVDGRWQKRGFFSKNGAVTVSNVDISKVNDIEMLSKHYVCPSKVNHLQNCKRNFEGYSGKMEVTGTLSIFRRSELKYNVRYTKLETGT</sequence>
<evidence type="ECO:0000313" key="3">
    <source>
        <dbReference type="Proteomes" id="UP000887013"/>
    </source>
</evidence>
<reference evidence="2" key="1">
    <citation type="submission" date="2020-08" db="EMBL/GenBank/DDBJ databases">
        <title>Multicomponent nature underlies the extraordinary mechanical properties of spider dragline silk.</title>
        <authorList>
            <person name="Kono N."/>
            <person name="Nakamura H."/>
            <person name="Mori M."/>
            <person name="Yoshida Y."/>
            <person name="Ohtoshi R."/>
            <person name="Malay A.D."/>
            <person name="Moran D.A.P."/>
            <person name="Tomita M."/>
            <person name="Numata K."/>
            <person name="Arakawa K."/>
        </authorList>
    </citation>
    <scope>NUCLEOTIDE SEQUENCE</scope>
</reference>
<keyword evidence="3" id="KW-1185">Reference proteome</keyword>
<evidence type="ECO:0000313" key="2">
    <source>
        <dbReference type="EMBL" id="GFT51297.1"/>
    </source>
</evidence>
<organism evidence="2 3">
    <name type="scientific">Nephila pilipes</name>
    <name type="common">Giant wood spider</name>
    <name type="synonym">Nephila maculata</name>
    <dbReference type="NCBI Taxonomy" id="299642"/>
    <lineage>
        <taxon>Eukaryota</taxon>
        <taxon>Metazoa</taxon>
        <taxon>Ecdysozoa</taxon>
        <taxon>Arthropoda</taxon>
        <taxon>Chelicerata</taxon>
        <taxon>Arachnida</taxon>
        <taxon>Araneae</taxon>
        <taxon>Araneomorphae</taxon>
        <taxon>Entelegynae</taxon>
        <taxon>Araneoidea</taxon>
        <taxon>Nephilidae</taxon>
        <taxon>Nephila</taxon>
    </lineage>
</organism>